<dbReference type="PROSITE" id="PS50808">
    <property type="entry name" value="ZF_BED"/>
    <property type="match status" value="1"/>
</dbReference>
<evidence type="ECO:0000256" key="3">
    <source>
        <dbReference type="ARBA" id="ARBA00022833"/>
    </source>
</evidence>
<organism evidence="6 7">
    <name type="scientific">Thalassiosira pseudonana</name>
    <name type="common">Marine diatom</name>
    <name type="synonym">Cyclotella nana</name>
    <dbReference type="NCBI Taxonomy" id="35128"/>
    <lineage>
        <taxon>Eukaryota</taxon>
        <taxon>Sar</taxon>
        <taxon>Stramenopiles</taxon>
        <taxon>Ochrophyta</taxon>
        <taxon>Bacillariophyta</taxon>
        <taxon>Coscinodiscophyceae</taxon>
        <taxon>Thalassiosirophycidae</taxon>
        <taxon>Thalassiosirales</taxon>
        <taxon>Thalassiosiraceae</taxon>
        <taxon>Thalassiosira</taxon>
    </lineage>
</organism>
<dbReference type="PaxDb" id="35128-Thaps9301"/>
<dbReference type="SUPFAM" id="SSF57667">
    <property type="entry name" value="beta-beta-alpha zinc fingers"/>
    <property type="match status" value="1"/>
</dbReference>
<keyword evidence="1" id="KW-0479">Metal-binding</keyword>
<evidence type="ECO:0000313" key="7">
    <source>
        <dbReference type="Proteomes" id="UP000001449"/>
    </source>
</evidence>
<dbReference type="GO" id="GO:0005634">
    <property type="term" value="C:nucleus"/>
    <property type="evidence" value="ECO:0000318"/>
    <property type="project" value="GO_Central"/>
</dbReference>
<gene>
    <name evidence="6" type="ORF">THAPSDRAFT_9301</name>
</gene>
<dbReference type="GO" id="GO:0003677">
    <property type="term" value="F:DNA binding"/>
    <property type="evidence" value="ECO:0007669"/>
    <property type="project" value="InterPro"/>
</dbReference>
<dbReference type="GeneID" id="7450550"/>
<dbReference type="Proteomes" id="UP000001449">
    <property type="component" value="Chromosome 13"/>
</dbReference>
<dbReference type="InterPro" id="IPR036236">
    <property type="entry name" value="Znf_C2H2_sf"/>
</dbReference>
<reference evidence="6 7" key="1">
    <citation type="journal article" date="2004" name="Science">
        <title>The genome of the diatom Thalassiosira pseudonana: ecology, evolution, and metabolism.</title>
        <authorList>
            <person name="Armbrust E.V."/>
            <person name="Berges J.A."/>
            <person name="Bowler C."/>
            <person name="Green B.R."/>
            <person name="Martinez D."/>
            <person name="Putnam N.H."/>
            <person name="Zhou S."/>
            <person name="Allen A.E."/>
            <person name="Apt K.E."/>
            <person name="Bechner M."/>
            <person name="Brzezinski M.A."/>
            <person name="Chaal B.K."/>
            <person name="Chiovitti A."/>
            <person name="Davis A.K."/>
            <person name="Demarest M.S."/>
            <person name="Detter J.C."/>
            <person name="Glavina T."/>
            <person name="Goodstein D."/>
            <person name="Hadi M.Z."/>
            <person name="Hellsten U."/>
            <person name="Hildebrand M."/>
            <person name="Jenkins B.D."/>
            <person name="Jurka J."/>
            <person name="Kapitonov V.V."/>
            <person name="Kroger N."/>
            <person name="Lau W.W."/>
            <person name="Lane T.W."/>
            <person name="Larimer F.W."/>
            <person name="Lippmeier J.C."/>
            <person name="Lucas S."/>
            <person name="Medina M."/>
            <person name="Montsant A."/>
            <person name="Obornik M."/>
            <person name="Parker M.S."/>
            <person name="Palenik B."/>
            <person name="Pazour G.J."/>
            <person name="Richardson P.M."/>
            <person name="Rynearson T.A."/>
            <person name="Saito M.A."/>
            <person name="Schwartz D.C."/>
            <person name="Thamatrakoln K."/>
            <person name="Valentin K."/>
            <person name="Vardi A."/>
            <person name="Wilkerson F.P."/>
            <person name="Rokhsar D.S."/>
        </authorList>
    </citation>
    <scope>NUCLEOTIDE SEQUENCE [LARGE SCALE GENOMIC DNA]</scope>
    <source>
        <strain evidence="6 7">CCMP1335</strain>
    </source>
</reference>
<reference evidence="6 7" key="2">
    <citation type="journal article" date="2008" name="Nature">
        <title>The Phaeodactylum genome reveals the evolutionary history of diatom genomes.</title>
        <authorList>
            <person name="Bowler C."/>
            <person name="Allen A.E."/>
            <person name="Badger J.H."/>
            <person name="Grimwood J."/>
            <person name="Jabbari K."/>
            <person name="Kuo A."/>
            <person name="Maheswari U."/>
            <person name="Martens C."/>
            <person name="Maumus F."/>
            <person name="Otillar R.P."/>
            <person name="Rayko E."/>
            <person name="Salamov A."/>
            <person name="Vandepoele K."/>
            <person name="Beszteri B."/>
            <person name="Gruber A."/>
            <person name="Heijde M."/>
            <person name="Katinka M."/>
            <person name="Mock T."/>
            <person name="Valentin K."/>
            <person name="Verret F."/>
            <person name="Berges J.A."/>
            <person name="Brownlee C."/>
            <person name="Cadoret J.P."/>
            <person name="Chiovitti A."/>
            <person name="Choi C.J."/>
            <person name="Coesel S."/>
            <person name="De Martino A."/>
            <person name="Detter J.C."/>
            <person name="Durkin C."/>
            <person name="Falciatore A."/>
            <person name="Fournet J."/>
            <person name="Haruta M."/>
            <person name="Huysman M.J."/>
            <person name="Jenkins B.D."/>
            <person name="Jiroutova K."/>
            <person name="Jorgensen R.E."/>
            <person name="Joubert Y."/>
            <person name="Kaplan A."/>
            <person name="Kroger N."/>
            <person name="Kroth P.G."/>
            <person name="La Roche J."/>
            <person name="Lindquist E."/>
            <person name="Lommer M."/>
            <person name="Martin-Jezequel V."/>
            <person name="Lopez P.J."/>
            <person name="Lucas S."/>
            <person name="Mangogna M."/>
            <person name="McGinnis K."/>
            <person name="Medlin L.K."/>
            <person name="Montsant A."/>
            <person name="Oudot-Le Secq M.P."/>
            <person name="Napoli C."/>
            <person name="Obornik M."/>
            <person name="Parker M.S."/>
            <person name="Petit J.L."/>
            <person name="Porcel B.M."/>
            <person name="Poulsen N."/>
            <person name="Robison M."/>
            <person name="Rychlewski L."/>
            <person name="Rynearson T.A."/>
            <person name="Schmutz J."/>
            <person name="Shapiro H."/>
            <person name="Siaut M."/>
            <person name="Stanley M."/>
            <person name="Sussman M.R."/>
            <person name="Taylor A.R."/>
            <person name="Vardi A."/>
            <person name="von Dassow P."/>
            <person name="Vyverman W."/>
            <person name="Willis A."/>
            <person name="Wyrwicz L.S."/>
            <person name="Rokhsar D.S."/>
            <person name="Weissenbach J."/>
            <person name="Armbrust E.V."/>
            <person name="Green B.R."/>
            <person name="Van de Peer Y."/>
            <person name="Grigoriev I.V."/>
        </authorList>
    </citation>
    <scope>NUCLEOTIDE SEQUENCE [LARGE SCALE GENOMIC DNA]</scope>
    <source>
        <strain evidence="6 7">CCMP1335</strain>
    </source>
</reference>
<accession>B8CAX8</accession>
<dbReference type="EMBL" id="CM000648">
    <property type="protein sequence ID" value="EED89032.1"/>
    <property type="molecule type" value="Genomic_DNA"/>
</dbReference>
<dbReference type="RefSeq" id="XP_002293296.1">
    <property type="nucleotide sequence ID" value="XM_002293260.1"/>
</dbReference>
<dbReference type="KEGG" id="tps:THAPSDRAFT_9301"/>
<evidence type="ECO:0000256" key="2">
    <source>
        <dbReference type="ARBA" id="ARBA00022771"/>
    </source>
</evidence>
<dbReference type="Pfam" id="PF02892">
    <property type="entry name" value="zf-BED"/>
    <property type="match status" value="1"/>
</dbReference>
<keyword evidence="7" id="KW-1185">Reference proteome</keyword>
<evidence type="ECO:0000256" key="1">
    <source>
        <dbReference type="ARBA" id="ARBA00022723"/>
    </source>
</evidence>
<dbReference type="GO" id="GO:0006357">
    <property type="term" value="P:regulation of transcription by RNA polymerase II"/>
    <property type="evidence" value="ECO:0000318"/>
    <property type="project" value="GO_Central"/>
</dbReference>
<evidence type="ECO:0000313" key="6">
    <source>
        <dbReference type="EMBL" id="EED89032.1"/>
    </source>
</evidence>
<keyword evidence="3" id="KW-0862">Zinc</keyword>
<dbReference type="InterPro" id="IPR003656">
    <property type="entry name" value="Znf_BED"/>
</dbReference>
<protein>
    <recommendedName>
        <fullName evidence="5">BED-type domain-containing protein</fullName>
    </recommendedName>
</protein>
<sequence>MEPLPPNDMNLLGEAATMSHHGLTLVKPGPTRKSRFWTYFMTYCPDHHPEKLNFARCNLCGRDISVKQGTGGLKNHMKFKHPEENEMLDDSVTYGVDNLAVAVGEAGTPIPNSVPIAKRRKTVPTSGLSRAEEIKMKKEEHYSKMWEEASSSLNRLRQALKHEEDVDVIDELEGDIAMMAKRKADYAALLNKITKTHQADVSG</sequence>
<feature type="domain" description="BED-type" evidence="5">
    <location>
        <begin position="31"/>
        <end position="88"/>
    </location>
</feature>
<dbReference type="SMART" id="SM00614">
    <property type="entry name" value="ZnF_BED"/>
    <property type="match status" value="1"/>
</dbReference>
<name>B8CAX8_THAPS</name>
<evidence type="ECO:0000259" key="5">
    <source>
        <dbReference type="PROSITE" id="PS50808"/>
    </source>
</evidence>
<keyword evidence="2 4" id="KW-0863">Zinc-finger</keyword>
<dbReference type="InParanoid" id="B8CAX8"/>
<proteinExistence type="predicted"/>
<dbReference type="HOGENOM" id="CLU_1351309_0_0_1"/>
<evidence type="ECO:0000256" key="4">
    <source>
        <dbReference type="PROSITE-ProRule" id="PRU00027"/>
    </source>
</evidence>
<dbReference type="GO" id="GO:0008270">
    <property type="term" value="F:zinc ion binding"/>
    <property type="evidence" value="ECO:0007669"/>
    <property type="project" value="UniProtKB-KW"/>
</dbReference>
<dbReference type="AlphaFoldDB" id="B8CAX8"/>